<accession>A0A7S2JRL4</accession>
<reference evidence="3" key="1">
    <citation type="submission" date="2021-01" db="EMBL/GenBank/DDBJ databases">
        <authorList>
            <person name="Corre E."/>
            <person name="Pelletier E."/>
            <person name="Niang G."/>
            <person name="Scheremetjew M."/>
            <person name="Finn R."/>
            <person name="Kale V."/>
            <person name="Holt S."/>
            <person name="Cochrane G."/>
            <person name="Meng A."/>
            <person name="Brown T."/>
            <person name="Cohen L."/>
        </authorList>
    </citation>
    <scope>NUCLEOTIDE SEQUENCE</scope>
    <source>
        <strain evidence="3">RCC3387</strain>
    </source>
</reference>
<dbReference type="SMART" id="SM00175">
    <property type="entry name" value="RAB"/>
    <property type="match status" value="1"/>
</dbReference>
<dbReference type="AlphaFoldDB" id="A0A7S2JRL4"/>
<dbReference type="FunFam" id="3.40.50.300:FF:001447">
    <property type="entry name" value="Ras-related protein Rab-1B"/>
    <property type="match status" value="1"/>
</dbReference>
<dbReference type="InterPro" id="IPR027417">
    <property type="entry name" value="P-loop_NTPase"/>
</dbReference>
<dbReference type="PROSITE" id="PS51419">
    <property type="entry name" value="RAB"/>
    <property type="match status" value="1"/>
</dbReference>
<keyword evidence="1" id="KW-0547">Nucleotide-binding</keyword>
<dbReference type="SUPFAM" id="SSF52540">
    <property type="entry name" value="P-loop containing nucleoside triphosphate hydrolases"/>
    <property type="match status" value="1"/>
</dbReference>
<proteinExistence type="predicted"/>
<protein>
    <submittedName>
        <fullName evidence="3">Uncharacterized protein</fullName>
    </submittedName>
</protein>
<dbReference type="GO" id="GO:0005525">
    <property type="term" value="F:GTP binding"/>
    <property type="evidence" value="ECO:0007669"/>
    <property type="project" value="InterPro"/>
</dbReference>
<dbReference type="CDD" id="cd00154">
    <property type="entry name" value="Rab"/>
    <property type="match status" value="1"/>
</dbReference>
<dbReference type="SMART" id="SM00173">
    <property type="entry name" value="RAS"/>
    <property type="match status" value="1"/>
</dbReference>
<dbReference type="GO" id="GO:0003924">
    <property type="term" value="F:GTPase activity"/>
    <property type="evidence" value="ECO:0007669"/>
    <property type="project" value="InterPro"/>
</dbReference>
<evidence type="ECO:0000313" key="3">
    <source>
        <dbReference type="EMBL" id="CAD9554379.1"/>
    </source>
</evidence>
<dbReference type="PRINTS" id="PR00449">
    <property type="entry name" value="RASTRNSFRMNG"/>
</dbReference>
<sequence>MAATGAPPKRINGKVIVAGPANAGKTCLIERFVHNHYAADDATHGPTLGCDCLQKSVFVDDSEVHLFLYDTAGQERFADMAASYYRVGEVCLLCFDLSNLSTFDTTKWWMRKVSDHNAKCSFILVGTKEDLIVPEDASGLDPISQWAEEKGIPFFRTSALKGGDHVKFLFYTVAEKCIRLNREKQLLDGADGSGLKLQSSIGRPKASCCGGAG</sequence>
<dbReference type="Gene3D" id="3.40.50.300">
    <property type="entry name" value="P-loop containing nucleotide triphosphate hydrolases"/>
    <property type="match status" value="1"/>
</dbReference>
<gene>
    <name evidence="3" type="ORF">BRAN1462_LOCUS20572</name>
</gene>
<dbReference type="SMART" id="SM00174">
    <property type="entry name" value="RHO"/>
    <property type="match status" value="1"/>
</dbReference>
<dbReference type="Pfam" id="PF00071">
    <property type="entry name" value="Ras"/>
    <property type="match status" value="1"/>
</dbReference>
<dbReference type="EMBL" id="HBGW01032599">
    <property type="protein sequence ID" value="CAD9554379.1"/>
    <property type="molecule type" value="Transcribed_RNA"/>
</dbReference>
<evidence type="ECO:0000256" key="1">
    <source>
        <dbReference type="ARBA" id="ARBA00022741"/>
    </source>
</evidence>
<dbReference type="PANTHER" id="PTHR47978">
    <property type="match status" value="1"/>
</dbReference>
<name>A0A7S2JRL4_9DINO</name>
<feature type="region of interest" description="Disordered" evidence="2">
    <location>
        <begin position="193"/>
        <end position="213"/>
    </location>
</feature>
<organism evidence="3">
    <name type="scientific">Zooxanthella nutricula</name>
    <dbReference type="NCBI Taxonomy" id="1333877"/>
    <lineage>
        <taxon>Eukaryota</taxon>
        <taxon>Sar</taxon>
        <taxon>Alveolata</taxon>
        <taxon>Dinophyceae</taxon>
        <taxon>Peridiniales</taxon>
        <taxon>Peridiniales incertae sedis</taxon>
        <taxon>Zooxanthella</taxon>
    </lineage>
</organism>
<dbReference type="InterPro" id="IPR005225">
    <property type="entry name" value="Small_GTP-bd"/>
</dbReference>
<dbReference type="NCBIfam" id="TIGR00231">
    <property type="entry name" value="small_GTP"/>
    <property type="match status" value="1"/>
</dbReference>
<evidence type="ECO:0000256" key="2">
    <source>
        <dbReference type="SAM" id="MobiDB-lite"/>
    </source>
</evidence>
<dbReference type="PROSITE" id="PS51421">
    <property type="entry name" value="RAS"/>
    <property type="match status" value="1"/>
</dbReference>
<dbReference type="InterPro" id="IPR001806">
    <property type="entry name" value="Small_GTPase"/>
</dbReference>